<dbReference type="Proteomes" id="UP000295781">
    <property type="component" value="Chromosome"/>
</dbReference>
<protein>
    <submittedName>
        <fullName evidence="1">Uncharacterized protein</fullName>
    </submittedName>
</protein>
<name>A0A4P2QCG2_SORCE</name>
<sequence>MSIAHLADTGLPFNRKERFFTGTVFPMLVCADDFAHVGRLTELVGLGEVTVDARPDSANVQFFTEYGFAESLVGETKARFPGAPTAKDTPDVLIYIAGPTRALLAIEAKMYDRPTTAELNEQLTAQAALVRYIAGRLDVDAARIAHVALLPAALASEIGALPVPMVTWEQIVETYADVAPPYFVEVLRVALARHEQLASPRRTSGANAEMKLTGAEIYARHRAGSLATPWMGRQGGLNGAGFAKDIASGTWRAQRYECSSKPVQNPNWFSADEFVARIAATQPTQ</sequence>
<reference evidence="1 2" key="1">
    <citation type="submission" date="2015-09" db="EMBL/GenBank/DDBJ databases">
        <title>Sorangium comparison.</title>
        <authorList>
            <person name="Zaburannyi N."/>
            <person name="Bunk B."/>
            <person name="Overmann J."/>
            <person name="Mueller R."/>
        </authorList>
    </citation>
    <scope>NUCLEOTIDE SEQUENCE [LARGE SCALE GENOMIC DNA]</scope>
    <source>
        <strain evidence="1 2">So ceGT47</strain>
    </source>
</reference>
<dbReference type="OrthoDB" id="5497035at2"/>
<dbReference type="AlphaFoldDB" id="A0A4P2QCG2"/>
<organism evidence="1 2">
    <name type="scientific">Sorangium cellulosum</name>
    <name type="common">Polyangium cellulosum</name>
    <dbReference type="NCBI Taxonomy" id="56"/>
    <lineage>
        <taxon>Bacteria</taxon>
        <taxon>Pseudomonadati</taxon>
        <taxon>Myxococcota</taxon>
        <taxon>Polyangia</taxon>
        <taxon>Polyangiales</taxon>
        <taxon>Polyangiaceae</taxon>
        <taxon>Sorangium</taxon>
    </lineage>
</organism>
<dbReference type="EMBL" id="CP012670">
    <property type="protein sequence ID" value="AUX27018.1"/>
    <property type="molecule type" value="Genomic_DNA"/>
</dbReference>
<gene>
    <name evidence="1" type="ORF">SOCEGT47_075910</name>
</gene>
<accession>A0A4P2QCG2</accession>
<evidence type="ECO:0000313" key="1">
    <source>
        <dbReference type="EMBL" id="AUX27018.1"/>
    </source>
</evidence>
<proteinExistence type="predicted"/>
<evidence type="ECO:0000313" key="2">
    <source>
        <dbReference type="Proteomes" id="UP000295781"/>
    </source>
</evidence>
<dbReference type="RefSeq" id="WP_129355005.1">
    <property type="nucleotide sequence ID" value="NZ_CP012670.1"/>
</dbReference>